<protein>
    <submittedName>
        <fullName evidence="2">Uncharacterized protein</fullName>
    </submittedName>
</protein>
<dbReference type="EMBL" id="KK583189">
    <property type="protein sequence ID" value="KDO35549.1"/>
    <property type="molecule type" value="Genomic_DNA"/>
</dbReference>
<gene>
    <name evidence="2" type="ORF">SPRG_00394</name>
</gene>
<evidence type="ECO:0000313" key="2">
    <source>
        <dbReference type="EMBL" id="KDO35549.1"/>
    </source>
</evidence>
<dbReference type="RefSeq" id="XP_012193883.1">
    <property type="nucleotide sequence ID" value="XM_012338493.1"/>
</dbReference>
<feature type="transmembrane region" description="Helical" evidence="1">
    <location>
        <begin position="94"/>
        <end position="114"/>
    </location>
</feature>
<organism evidence="2 3">
    <name type="scientific">Saprolegnia parasitica (strain CBS 223.65)</name>
    <dbReference type="NCBI Taxonomy" id="695850"/>
    <lineage>
        <taxon>Eukaryota</taxon>
        <taxon>Sar</taxon>
        <taxon>Stramenopiles</taxon>
        <taxon>Oomycota</taxon>
        <taxon>Saprolegniomycetes</taxon>
        <taxon>Saprolegniales</taxon>
        <taxon>Saprolegniaceae</taxon>
        <taxon>Saprolegnia</taxon>
    </lineage>
</organism>
<dbReference type="AlphaFoldDB" id="A0A067CXW5"/>
<keyword evidence="1" id="KW-1133">Transmembrane helix</keyword>
<keyword evidence="1" id="KW-0472">Membrane</keyword>
<evidence type="ECO:0000256" key="1">
    <source>
        <dbReference type="SAM" id="Phobius"/>
    </source>
</evidence>
<proteinExistence type="predicted"/>
<evidence type="ECO:0000313" key="3">
    <source>
        <dbReference type="Proteomes" id="UP000030745"/>
    </source>
</evidence>
<accession>A0A067CXW5</accession>
<keyword evidence="1" id="KW-0812">Transmembrane</keyword>
<dbReference type="Proteomes" id="UP000030745">
    <property type="component" value="Unassembled WGS sequence"/>
</dbReference>
<sequence length="173" mass="18031">MRAFDASLHTQAVCSYTADAFTSRLNKDADAFASTLNHLSWANYTRPSTVANLNATRSTSENAARCTSYCNDWAGIRACPSMCQSTATMFNGKAVCAAGFACASASFGCVSYSVYHASTTAVPMTTTSSTSVNIGVAVGCSIGAAVGAAAIGLFCYKKRLSSTHHDHYDALAT</sequence>
<dbReference type="OrthoDB" id="70902at2759"/>
<reference evidence="2 3" key="1">
    <citation type="journal article" date="2013" name="PLoS Genet.">
        <title>Distinctive expansion of potential virulence genes in the genome of the oomycete fish pathogen Saprolegnia parasitica.</title>
        <authorList>
            <person name="Jiang R.H."/>
            <person name="de Bruijn I."/>
            <person name="Haas B.J."/>
            <person name="Belmonte R."/>
            <person name="Lobach L."/>
            <person name="Christie J."/>
            <person name="van den Ackerveken G."/>
            <person name="Bottin A."/>
            <person name="Bulone V."/>
            <person name="Diaz-Moreno S.M."/>
            <person name="Dumas B."/>
            <person name="Fan L."/>
            <person name="Gaulin E."/>
            <person name="Govers F."/>
            <person name="Grenville-Briggs L.J."/>
            <person name="Horner N.R."/>
            <person name="Levin J.Z."/>
            <person name="Mammella M."/>
            <person name="Meijer H.J."/>
            <person name="Morris P."/>
            <person name="Nusbaum C."/>
            <person name="Oome S."/>
            <person name="Phillips A.J."/>
            <person name="van Rooyen D."/>
            <person name="Rzeszutek E."/>
            <person name="Saraiva M."/>
            <person name="Secombes C.J."/>
            <person name="Seidl M.F."/>
            <person name="Snel B."/>
            <person name="Stassen J.H."/>
            <person name="Sykes S."/>
            <person name="Tripathy S."/>
            <person name="van den Berg H."/>
            <person name="Vega-Arreguin J.C."/>
            <person name="Wawra S."/>
            <person name="Young S.K."/>
            <person name="Zeng Q."/>
            <person name="Dieguez-Uribeondo J."/>
            <person name="Russ C."/>
            <person name="Tyler B.M."/>
            <person name="van West P."/>
        </authorList>
    </citation>
    <scope>NUCLEOTIDE SEQUENCE [LARGE SCALE GENOMIC DNA]</scope>
    <source>
        <strain evidence="2 3">CBS 223.65</strain>
    </source>
</reference>
<feature type="transmembrane region" description="Helical" evidence="1">
    <location>
        <begin position="134"/>
        <end position="156"/>
    </location>
</feature>
<dbReference type="VEuPathDB" id="FungiDB:SPRG_00394"/>
<dbReference type="GeneID" id="24123038"/>
<dbReference type="KEGG" id="spar:SPRG_00394"/>
<keyword evidence="3" id="KW-1185">Reference proteome</keyword>
<name>A0A067CXW5_SAPPC</name>